<organism evidence="1 2">
    <name type="scientific">Orbilia blumenaviensis</name>
    <dbReference type="NCBI Taxonomy" id="1796055"/>
    <lineage>
        <taxon>Eukaryota</taxon>
        <taxon>Fungi</taxon>
        <taxon>Dikarya</taxon>
        <taxon>Ascomycota</taxon>
        <taxon>Pezizomycotina</taxon>
        <taxon>Orbiliomycetes</taxon>
        <taxon>Orbiliales</taxon>
        <taxon>Orbiliaceae</taxon>
        <taxon>Orbilia</taxon>
    </lineage>
</organism>
<accession>A0AAV9U5C6</accession>
<reference evidence="1 2" key="1">
    <citation type="submission" date="2019-10" db="EMBL/GenBank/DDBJ databases">
        <authorList>
            <person name="Palmer J.M."/>
        </authorList>
    </citation>
    <scope>NUCLEOTIDE SEQUENCE [LARGE SCALE GENOMIC DNA]</scope>
    <source>
        <strain evidence="1 2">TWF730</strain>
    </source>
</reference>
<comment type="caution">
    <text evidence="1">The sequence shown here is derived from an EMBL/GenBank/DDBJ whole genome shotgun (WGS) entry which is preliminary data.</text>
</comment>
<dbReference type="AlphaFoldDB" id="A0AAV9U5C6"/>
<evidence type="ECO:0000313" key="2">
    <source>
        <dbReference type="Proteomes" id="UP001373714"/>
    </source>
</evidence>
<name>A0AAV9U5C6_9PEZI</name>
<protein>
    <submittedName>
        <fullName evidence="1">Uncharacterized protein</fullName>
    </submittedName>
</protein>
<proteinExistence type="predicted"/>
<dbReference type="Proteomes" id="UP001373714">
    <property type="component" value="Unassembled WGS sequence"/>
</dbReference>
<evidence type="ECO:0000313" key="1">
    <source>
        <dbReference type="EMBL" id="KAK6333812.1"/>
    </source>
</evidence>
<dbReference type="EMBL" id="JAVHNS010000016">
    <property type="protein sequence ID" value="KAK6333812.1"/>
    <property type="molecule type" value="Genomic_DNA"/>
</dbReference>
<gene>
    <name evidence="1" type="ORF">TWF730_003995</name>
</gene>
<sequence length="429" mass="50298">MAHRLRGLDMEGKYMLLSYLPDVDAIEKFCIVFPQFRRVYYVYIDRLKDRGIPHETLSDIKPYVRESVWIAHHRGILNRWSTTKKDVQDSIDQYIAYEELPKEVEISQWRPGESCYDLPVSALQDKMLANHKYILAIYRHLAKYELDKRDAMENGGAVRRRLATPSRHLSKNLLSNFWPTPEEEENIVRALYRLWVLVLMTCEHRRPLDRKLYLGCVMNIWCGSFWENMQVWAVQKILYEMIAAGVGEAVYKDKENKIPKDDLDLGALEADFMSDIASSALLHDFPTLIPRWFQKPESFGCPQKRDEHVRDLRKFFNEETFLELDVPLPNTCILDSHYEFYSARLVSERYIGQAIPFQRVCRRGAILQAMPHRGNILWVQLNDIKNPAESSLDLSVCLWDNWRCKTWGFKNPSFTRANMSLQLIPGSIA</sequence>
<keyword evidence="2" id="KW-1185">Reference proteome</keyword>